<dbReference type="RefSeq" id="WP_076955777.1">
    <property type="nucleotide sequence ID" value="NZ_MLCO01000015.1"/>
</dbReference>
<evidence type="ECO:0000313" key="1">
    <source>
        <dbReference type="EMBL" id="ONG58720.1"/>
    </source>
</evidence>
<sequence length="300" mass="32791">MTDRHRIAGGALSATIQAAGAELVSLRDGGGGEYLWQAGPAWRRHAPLLFPIVGRLPGDTLRHAGKSYRMTQHGFARDRRFAWASREADRCRLRLVDDAESRALYPFAFALEVEYRITGGRLAVRSQIANTGSVPLPCSFGAHPAFRWPLVEGAAKDAHRLTFAHEETGPSLRLEGGLLGYPEPNPVTGRELALNEALFERDALILPGVASRAVRYAAPDGTALLMEWEGYTDLGLWSKPEGADFLCIEPWSGMSSPKAWDGEFNDKPDIMHIAPNAQRSFQWSMEIKHGGSAPKPPPGG</sequence>
<dbReference type="SUPFAM" id="SSF74650">
    <property type="entry name" value="Galactose mutarotase-like"/>
    <property type="match status" value="1"/>
</dbReference>
<dbReference type="GO" id="GO:0016853">
    <property type="term" value="F:isomerase activity"/>
    <property type="evidence" value="ECO:0007669"/>
    <property type="project" value="InterPro"/>
</dbReference>
<dbReference type="InterPro" id="IPR037481">
    <property type="entry name" value="LacX"/>
</dbReference>
<dbReference type="InterPro" id="IPR014718">
    <property type="entry name" value="GH-type_carb-bd"/>
</dbReference>
<dbReference type="PANTHER" id="PTHR11122:SF13">
    <property type="entry name" value="GLUCOSE-6-PHOSPHATE 1-EPIMERASE"/>
    <property type="match status" value="1"/>
</dbReference>
<dbReference type="Proteomes" id="UP000188879">
    <property type="component" value="Unassembled WGS sequence"/>
</dbReference>
<keyword evidence="2" id="KW-1185">Reference proteome</keyword>
<reference evidence="1 2" key="1">
    <citation type="submission" date="2016-10" db="EMBL/GenBank/DDBJ databases">
        <title>Draft Genome sequence of Roseomonas sp. strain M3.</title>
        <authorList>
            <person name="Subhash Y."/>
            <person name="Lee S."/>
        </authorList>
    </citation>
    <scope>NUCLEOTIDE SEQUENCE [LARGE SCALE GENOMIC DNA]</scope>
    <source>
        <strain evidence="1 2">M3</strain>
    </source>
</reference>
<protein>
    <submittedName>
        <fullName evidence="1">Aldose epimerase</fullName>
    </submittedName>
</protein>
<dbReference type="GO" id="GO:0005975">
    <property type="term" value="P:carbohydrate metabolic process"/>
    <property type="evidence" value="ECO:0007669"/>
    <property type="project" value="InterPro"/>
</dbReference>
<proteinExistence type="predicted"/>
<organism evidence="1 2">
    <name type="scientific">Teichococcus deserti</name>
    <dbReference type="NCBI Taxonomy" id="1817963"/>
    <lineage>
        <taxon>Bacteria</taxon>
        <taxon>Pseudomonadati</taxon>
        <taxon>Pseudomonadota</taxon>
        <taxon>Alphaproteobacteria</taxon>
        <taxon>Acetobacterales</taxon>
        <taxon>Roseomonadaceae</taxon>
        <taxon>Roseomonas</taxon>
    </lineage>
</organism>
<comment type="caution">
    <text evidence="1">The sequence shown here is derived from an EMBL/GenBank/DDBJ whole genome shotgun (WGS) entry which is preliminary data.</text>
</comment>
<dbReference type="EMBL" id="MLCO01000015">
    <property type="protein sequence ID" value="ONG58720.1"/>
    <property type="molecule type" value="Genomic_DNA"/>
</dbReference>
<dbReference type="AlphaFoldDB" id="A0A1V2H9H1"/>
<dbReference type="Gene3D" id="2.70.98.10">
    <property type="match status" value="1"/>
</dbReference>
<dbReference type="InterPro" id="IPR011013">
    <property type="entry name" value="Gal_mutarotase_sf_dom"/>
</dbReference>
<evidence type="ECO:0000313" key="2">
    <source>
        <dbReference type="Proteomes" id="UP000188879"/>
    </source>
</evidence>
<gene>
    <name evidence="1" type="ORF">BKE38_02375</name>
</gene>
<dbReference type="PANTHER" id="PTHR11122">
    <property type="entry name" value="APOSPORY-ASSOCIATED PROTEIN C-RELATED"/>
    <property type="match status" value="1"/>
</dbReference>
<dbReference type="CDD" id="cd09024">
    <property type="entry name" value="Aldose_epim_lacX"/>
    <property type="match status" value="1"/>
</dbReference>
<dbReference type="OrthoDB" id="9795355at2"/>
<dbReference type="GO" id="GO:0030246">
    <property type="term" value="F:carbohydrate binding"/>
    <property type="evidence" value="ECO:0007669"/>
    <property type="project" value="InterPro"/>
</dbReference>
<dbReference type="Pfam" id="PF01263">
    <property type="entry name" value="Aldose_epim"/>
    <property type="match status" value="1"/>
</dbReference>
<accession>A0A1V2H9H1</accession>
<dbReference type="InterPro" id="IPR008183">
    <property type="entry name" value="Aldose_1/G6P_1-epimerase"/>
</dbReference>
<name>A0A1V2H9H1_9PROT</name>